<name>A0A061I8S4_CRIGR</name>
<reference evidence="2" key="1">
    <citation type="journal article" date="2013" name="Nat. Biotechnol.">
        <title>Chinese hamster genome sequenced from sorted chromosomes.</title>
        <authorList>
            <person name="Brinkrolf K."/>
            <person name="Rupp O."/>
            <person name="Laux H."/>
            <person name="Kollin F."/>
            <person name="Ernst W."/>
            <person name="Linke B."/>
            <person name="Kofler R."/>
            <person name="Romand S."/>
            <person name="Hesse F."/>
            <person name="Budach W.E."/>
            <person name="Galosy S."/>
            <person name="Muller D."/>
            <person name="Noll T."/>
            <person name="Wienberg J."/>
            <person name="Jostock T."/>
            <person name="Leonard M."/>
            <person name="Grillari J."/>
            <person name="Tauch A."/>
            <person name="Goesmann A."/>
            <person name="Helk B."/>
            <person name="Mott J.E."/>
            <person name="Puhler A."/>
            <person name="Borth N."/>
        </authorList>
    </citation>
    <scope>NUCLEOTIDE SEQUENCE [LARGE SCALE GENOMIC DNA]</scope>
    <source>
        <strain evidence="2">17A/GY</strain>
    </source>
</reference>
<gene>
    <name evidence="1" type="ORF">H671_4g11537</name>
</gene>
<dbReference type="EMBL" id="KE673925">
    <property type="protein sequence ID" value="ERE76826.1"/>
    <property type="molecule type" value="Genomic_DNA"/>
</dbReference>
<dbReference type="AlphaFoldDB" id="A0A061I8S4"/>
<sequence>MATMNSVMKLTDCIQVHINGLKFSKCALEDNLLSSSHRAAGQKMKPKSSVLISPEEVVSLPSAEDAFPPPPPEILSFSPLAGEIYPSFSVKPAVTFSEKDARQDNTGCFHVLDEDESVCCNLDSPSGPCRRLERYLEYWQEA</sequence>
<dbReference type="Proteomes" id="UP000030759">
    <property type="component" value="Unassembled WGS sequence"/>
</dbReference>
<protein>
    <submittedName>
        <fullName evidence="1">Uncharacterized protein</fullName>
    </submittedName>
</protein>
<evidence type="ECO:0000313" key="2">
    <source>
        <dbReference type="Proteomes" id="UP000030759"/>
    </source>
</evidence>
<accession>A0A061I8S4</accession>
<organism evidence="1 2">
    <name type="scientific">Cricetulus griseus</name>
    <name type="common">Chinese hamster</name>
    <name type="synonym">Cricetulus barabensis griseus</name>
    <dbReference type="NCBI Taxonomy" id="10029"/>
    <lineage>
        <taxon>Eukaryota</taxon>
        <taxon>Metazoa</taxon>
        <taxon>Chordata</taxon>
        <taxon>Craniata</taxon>
        <taxon>Vertebrata</taxon>
        <taxon>Euteleostomi</taxon>
        <taxon>Mammalia</taxon>
        <taxon>Eutheria</taxon>
        <taxon>Euarchontoglires</taxon>
        <taxon>Glires</taxon>
        <taxon>Rodentia</taxon>
        <taxon>Myomorpha</taxon>
        <taxon>Muroidea</taxon>
        <taxon>Cricetidae</taxon>
        <taxon>Cricetinae</taxon>
        <taxon>Cricetulus</taxon>
    </lineage>
</organism>
<proteinExistence type="predicted"/>
<evidence type="ECO:0000313" key="1">
    <source>
        <dbReference type="EMBL" id="ERE76826.1"/>
    </source>
</evidence>